<dbReference type="PROSITE" id="PS50815">
    <property type="entry name" value="HORMA"/>
    <property type="match status" value="1"/>
</dbReference>
<organism evidence="9 10">
    <name type="scientific">Ascaris lumbricoides</name>
    <name type="common">Giant roundworm</name>
    <dbReference type="NCBI Taxonomy" id="6252"/>
    <lineage>
        <taxon>Eukaryota</taxon>
        <taxon>Metazoa</taxon>
        <taxon>Ecdysozoa</taxon>
        <taxon>Nematoda</taxon>
        <taxon>Chromadorea</taxon>
        <taxon>Rhabditida</taxon>
        <taxon>Spirurina</taxon>
        <taxon>Ascaridomorpha</taxon>
        <taxon>Ascaridoidea</taxon>
        <taxon>Ascarididae</taxon>
        <taxon>Ascaris</taxon>
    </lineage>
</organism>
<feature type="domain" description="HORMA" evidence="8">
    <location>
        <begin position="1"/>
        <end position="86"/>
    </location>
</feature>
<evidence type="ECO:0000313" key="10">
    <source>
        <dbReference type="WBParaSite" id="ALUE_0001934101-mRNA-1"/>
    </source>
</evidence>
<dbReference type="Gene3D" id="3.30.900.10">
    <property type="entry name" value="HORMA domain"/>
    <property type="match status" value="1"/>
</dbReference>
<evidence type="ECO:0000256" key="7">
    <source>
        <dbReference type="SAM" id="Phobius"/>
    </source>
</evidence>
<dbReference type="InterPro" id="IPR036570">
    <property type="entry name" value="HORMA_dom_sf"/>
</dbReference>
<dbReference type="Proteomes" id="UP000036681">
    <property type="component" value="Unplaced"/>
</dbReference>
<dbReference type="Pfam" id="PF02301">
    <property type="entry name" value="HORMA"/>
    <property type="match status" value="1"/>
</dbReference>
<sequence>MYKGKKEMRRQVAALLRDVHTLTTSFEDLPKRTIPLIKLRYYSNTPLDYEPPGFKMADSLYKFDHKPNDYYLGSFQSKILSFELSRYERSFANEILVYEGEAVEVKLCQPNHQRALNDVNDLLRVDGLLEQRDSETETNDGSSGTVKPKQTMASASSVRPATIFEAPSGLQRSTSGGRDKFHSSSDDAEEVVAGNLLICETKHADATTIGDSAWKARQQDSRVTMENMSRRLQLHAKGSTQKRGATIDTSSDKASFDSIDALGTLISQYISRMSFNFGYALETSANTIGTGVSRERNDGQGASRVAEGGASQKCIHSSSASVVLSSCSSLMSSECMKGDLMSEQRPCKKRKVSRMNRPRFRFFADFFDDFIAGIVVDCLFADLWLLIGVNVVDVLAKIMADG</sequence>
<evidence type="ECO:0000256" key="1">
    <source>
        <dbReference type="ARBA" id="ARBA00004123"/>
    </source>
</evidence>
<reference evidence="10" key="1">
    <citation type="submission" date="2017-02" db="UniProtKB">
        <authorList>
            <consortium name="WormBaseParasite"/>
        </authorList>
    </citation>
    <scope>IDENTIFICATION</scope>
</reference>
<keyword evidence="9" id="KW-1185">Reference proteome</keyword>
<feature type="transmembrane region" description="Helical" evidence="7">
    <location>
        <begin position="362"/>
        <end position="387"/>
    </location>
</feature>
<keyword evidence="7" id="KW-0812">Transmembrane</keyword>
<dbReference type="GO" id="GO:0005634">
    <property type="term" value="C:nucleus"/>
    <property type="evidence" value="ECO:0007669"/>
    <property type="project" value="UniProtKB-SubCell"/>
</dbReference>
<keyword evidence="3" id="KW-0158">Chromosome</keyword>
<dbReference type="GO" id="GO:0005694">
    <property type="term" value="C:chromosome"/>
    <property type="evidence" value="ECO:0007669"/>
    <property type="project" value="UniProtKB-SubCell"/>
</dbReference>
<evidence type="ECO:0000259" key="8">
    <source>
        <dbReference type="PROSITE" id="PS50815"/>
    </source>
</evidence>
<accession>A0A0M3IKR4</accession>
<dbReference type="PANTHER" id="PTHR48225">
    <property type="entry name" value="HORMA DOMAIN-CONTAINING PROTEIN 1"/>
    <property type="match status" value="1"/>
</dbReference>
<dbReference type="InterPro" id="IPR051294">
    <property type="entry name" value="HORMA_MeioticProgression"/>
</dbReference>
<keyword evidence="5" id="KW-0469">Meiosis</keyword>
<evidence type="ECO:0000313" key="9">
    <source>
        <dbReference type="Proteomes" id="UP000036681"/>
    </source>
</evidence>
<proteinExistence type="predicted"/>
<evidence type="ECO:0000256" key="5">
    <source>
        <dbReference type="ARBA" id="ARBA00023254"/>
    </source>
</evidence>
<keyword evidence="7" id="KW-0472">Membrane</keyword>
<feature type="region of interest" description="Disordered" evidence="6">
    <location>
        <begin position="130"/>
        <end position="185"/>
    </location>
</feature>
<evidence type="ECO:0000256" key="4">
    <source>
        <dbReference type="ARBA" id="ARBA00023242"/>
    </source>
</evidence>
<evidence type="ECO:0000256" key="6">
    <source>
        <dbReference type="SAM" id="MobiDB-lite"/>
    </source>
</evidence>
<dbReference type="AlphaFoldDB" id="A0A0M3IKR4"/>
<protein>
    <submittedName>
        <fullName evidence="10">HORMA domain-containing protein</fullName>
    </submittedName>
</protein>
<keyword evidence="7" id="KW-1133">Transmembrane helix</keyword>
<dbReference type="GO" id="GO:0051321">
    <property type="term" value="P:meiotic cell cycle"/>
    <property type="evidence" value="ECO:0007669"/>
    <property type="project" value="UniProtKB-KW"/>
</dbReference>
<dbReference type="PANTHER" id="PTHR48225:SF7">
    <property type="entry name" value="MEIOSIS-SPECIFIC PROTEIN HOP1"/>
    <property type="match status" value="1"/>
</dbReference>
<name>A0A0M3IKR4_ASCLU</name>
<dbReference type="InterPro" id="IPR003511">
    <property type="entry name" value="HORMA_dom"/>
</dbReference>
<keyword evidence="4" id="KW-0539">Nucleus</keyword>
<comment type="subcellular location">
    <subcellularLocation>
        <location evidence="2">Chromosome</location>
    </subcellularLocation>
    <subcellularLocation>
        <location evidence="1">Nucleus</location>
    </subcellularLocation>
</comment>
<evidence type="ECO:0000256" key="2">
    <source>
        <dbReference type="ARBA" id="ARBA00004286"/>
    </source>
</evidence>
<dbReference type="WBParaSite" id="ALUE_0001934101-mRNA-1">
    <property type="protein sequence ID" value="ALUE_0001934101-mRNA-1"/>
    <property type="gene ID" value="ALUE_0001934101"/>
</dbReference>
<evidence type="ECO:0000256" key="3">
    <source>
        <dbReference type="ARBA" id="ARBA00022454"/>
    </source>
</evidence>